<dbReference type="PANTHER" id="PTHR38831:SF2">
    <property type="entry name" value="TYPE II SECRETION SYSTEM PROTEIN K"/>
    <property type="match status" value="1"/>
</dbReference>
<dbReference type="Gene3D" id="1.10.40.60">
    <property type="entry name" value="EpsJ-like"/>
    <property type="match status" value="1"/>
</dbReference>
<keyword evidence="9 10" id="KW-0472">Membrane</keyword>
<sequence>MRNNDIRNAANRRGFFLVIVLIVVAVATMAVYSFTELMVSHDDAAYLAGDVVQARVSAESGAESIRVLLAQPPQSRLDFGGTYNNAQLFQAMTVTSDLDADRQSSFSVISPSLDENGSYAGIRYGLQDESARLNINALPVLEQNSAALMPTLLAAGDQADDVDADNIAFSLLMALPNMTADVADAILDWVDEDDEARETGAESDYYEMLPTPYSAANGPIRSVDELLLVRGVTPTLLFGADSNRNGVMDADEQQRFNVTIDTPGALGWSAYLTVHGAEANKTVSGSPRVNINQDDLEVLYEELLETNLGEIYATYIIAFRIGGFANSPSAIAAAAAGQPADSSAAVQGAQGRDGGLWTADLFDQLDLSGGGGTNATQILDLLDSEVVIGTGDDAVVYTSPFVSDPVAMSIYMADLMDSVTTQDSAVMPGRINLNECPAELLYGIPLLSEESASAILQERNPMSDDPGRRFETWPLAEGLISLDEMRSLVPLLCGSGDVYRAQIIGYFDRSGISRRVEAIIDATTVNPKLVSWRDLSHLGRGFDQSVLGSRTQVNY</sequence>
<feature type="domain" description="T2SS protein K first SAM-like" evidence="11">
    <location>
        <begin position="131"/>
        <end position="236"/>
    </location>
</feature>
<evidence type="ECO:0000256" key="9">
    <source>
        <dbReference type="ARBA" id="ARBA00023136"/>
    </source>
</evidence>
<keyword evidence="6 10" id="KW-0812">Transmembrane</keyword>
<dbReference type="InterPro" id="IPR005628">
    <property type="entry name" value="GspK"/>
</dbReference>
<evidence type="ECO:0000256" key="10">
    <source>
        <dbReference type="SAM" id="Phobius"/>
    </source>
</evidence>
<dbReference type="OrthoDB" id="260436at2"/>
<keyword evidence="13" id="KW-1185">Reference proteome</keyword>
<dbReference type="InterPro" id="IPR038072">
    <property type="entry name" value="GspK_central_sf"/>
</dbReference>
<comment type="similarity">
    <text evidence="2">Belongs to the GSP K family.</text>
</comment>
<evidence type="ECO:0000256" key="6">
    <source>
        <dbReference type="ARBA" id="ARBA00022692"/>
    </source>
</evidence>
<accession>A0A5B1CGV8</accession>
<feature type="transmembrane region" description="Helical" evidence="10">
    <location>
        <begin position="15"/>
        <end position="34"/>
    </location>
</feature>
<evidence type="ECO:0000256" key="7">
    <source>
        <dbReference type="ARBA" id="ARBA00022927"/>
    </source>
</evidence>
<proteinExistence type="inferred from homology"/>
<dbReference type="EMBL" id="VRLW01000001">
    <property type="protein sequence ID" value="KAA1259422.1"/>
    <property type="molecule type" value="Genomic_DNA"/>
</dbReference>
<name>A0A5B1CGV8_9BACT</name>
<dbReference type="PANTHER" id="PTHR38831">
    <property type="entry name" value="TYPE II SECRETION SYSTEM PROTEIN K"/>
    <property type="match status" value="1"/>
</dbReference>
<keyword evidence="5" id="KW-0997">Cell inner membrane</keyword>
<comment type="subcellular location">
    <subcellularLocation>
        <location evidence="1">Cell inner membrane</location>
    </subcellularLocation>
</comment>
<dbReference type="Proteomes" id="UP000322699">
    <property type="component" value="Unassembled WGS sequence"/>
</dbReference>
<dbReference type="Pfam" id="PF21687">
    <property type="entry name" value="T2SSK_1st"/>
    <property type="match status" value="1"/>
</dbReference>
<keyword evidence="8 10" id="KW-1133">Transmembrane helix</keyword>
<dbReference type="RefSeq" id="WP_068264146.1">
    <property type="nucleotide sequence ID" value="NZ_LWSK01000056.1"/>
</dbReference>
<evidence type="ECO:0000256" key="5">
    <source>
        <dbReference type="ARBA" id="ARBA00022519"/>
    </source>
</evidence>
<evidence type="ECO:0000256" key="8">
    <source>
        <dbReference type="ARBA" id="ARBA00022989"/>
    </source>
</evidence>
<dbReference type="InterPro" id="IPR049031">
    <property type="entry name" value="T2SSK_SAM-like_1st"/>
</dbReference>
<dbReference type="GO" id="GO:0005886">
    <property type="term" value="C:plasma membrane"/>
    <property type="evidence" value="ECO:0007669"/>
    <property type="project" value="UniProtKB-SubCell"/>
</dbReference>
<dbReference type="SUPFAM" id="SSF158544">
    <property type="entry name" value="GspK insert domain-like"/>
    <property type="match status" value="1"/>
</dbReference>
<keyword evidence="3" id="KW-0813">Transport</keyword>
<evidence type="ECO:0000313" key="12">
    <source>
        <dbReference type="EMBL" id="KAA1259422.1"/>
    </source>
</evidence>
<comment type="caution">
    <text evidence="12">The sequence shown here is derived from an EMBL/GenBank/DDBJ whole genome shotgun (WGS) entry which is preliminary data.</text>
</comment>
<evidence type="ECO:0000256" key="2">
    <source>
        <dbReference type="ARBA" id="ARBA00007246"/>
    </source>
</evidence>
<keyword evidence="7" id="KW-0653">Protein transport</keyword>
<protein>
    <submittedName>
        <fullName evidence="12">General secretion pathway protein K</fullName>
    </submittedName>
</protein>
<keyword evidence="4" id="KW-1003">Cell membrane</keyword>
<organism evidence="12 13">
    <name type="scientific">Rubripirellula obstinata</name>
    <dbReference type="NCBI Taxonomy" id="406547"/>
    <lineage>
        <taxon>Bacteria</taxon>
        <taxon>Pseudomonadati</taxon>
        <taxon>Planctomycetota</taxon>
        <taxon>Planctomycetia</taxon>
        <taxon>Pirellulales</taxon>
        <taxon>Pirellulaceae</taxon>
        <taxon>Rubripirellula</taxon>
    </lineage>
</organism>
<evidence type="ECO:0000256" key="3">
    <source>
        <dbReference type="ARBA" id="ARBA00022448"/>
    </source>
</evidence>
<dbReference type="AlphaFoldDB" id="A0A5B1CGV8"/>
<evidence type="ECO:0000259" key="11">
    <source>
        <dbReference type="Pfam" id="PF21687"/>
    </source>
</evidence>
<gene>
    <name evidence="12" type="ORF">LF1_19540</name>
</gene>
<evidence type="ECO:0000256" key="1">
    <source>
        <dbReference type="ARBA" id="ARBA00004533"/>
    </source>
</evidence>
<evidence type="ECO:0000313" key="13">
    <source>
        <dbReference type="Proteomes" id="UP000322699"/>
    </source>
</evidence>
<reference evidence="12 13" key="1">
    <citation type="submission" date="2019-08" db="EMBL/GenBank/DDBJ databases">
        <title>Deep-cultivation of Planctomycetes and their phenomic and genomic characterization uncovers novel biology.</title>
        <authorList>
            <person name="Wiegand S."/>
            <person name="Jogler M."/>
            <person name="Boedeker C."/>
            <person name="Pinto D."/>
            <person name="Vollmers J."/>
            <person name="Rivas-Marin E."/>
            <person name="Kohn T."/>
            <person name="Peeters S.H."/>
            <person name="Heuer A."/>
            <person name="Rast P."/>
            <person name="Oberbeckmann S."/>
            <person name="Bunk B."/>
            <person name="Jeske O."/>
            <person name="Meyerdierks A."/>
            <person name="Storesund J.E."/>
            <person name="Kallscheuer N."/>
            <person name="Luecker S."/>
            <person name="Lage O.M."/>
            <person name="Pohl T."/>
            <person name="Merkel B.J."/>
            <person name="Hornburger P."/>
            <person name="Mueller R.-W."/>
            <person name="Bruemmer F."/>
            <person name="Labrenz M."/>
            <person name="Spormann A.M."/>
            <person name="Op Den Camp H."/>
            <person name="Overmann J."/>
            <person name="Amann R."/>
            <person name="Jetten M.S.M."/>
            <person name="Mascher T."/>
            <person name="Medema M.H."/>
            <person name="Devos D.P."/>
            <person name="Kaster A.-K."/>
            <person name="Ovreas L."/>
            <person name="Rohde M."/>
            <person name="Galperin M.Y."/>
            <person name="Jogler C."/>
        </authorList>
    </citation>
    <scope>NUCLEOTIDE SEQUENCE [LARGE SCALE GENOMIC DNA]</scope>
    <source>
        <strain evidence="12 13">LF1</strain>
    </source>
</reference>
<evidence type="ECO:0000256" key="4">
    <source>
        <dbReference type="ARBA" id="ARBA00022475"/>
    </source>
</evidence>
<dbReference type="GO" id="GO:0009306">
    <property type="term" value="P:protein secretion"/>
    <property type="evidence" value="ECO:0007669"/>
    <property type="project" value="InterPro"/>
</dbReference>